<dbReference type="InterPro" id="IPR038695">
    <property type="entry name" value="Saro_0823-like_sf"/>
</dbReference>
<dbReference type="EMBL" id="JBFOHK010000005">
    <property type="protein sequence ID" value="MEW9573622.1"/>
    <property type="molecule type" value="Genomic_DNA"/>
</dbReference>
<dbReference type="RefSeq" id="WP_367855671.1">
    <property type="nucleotide sequence ID" value="NZ_JBFOHK010000005.1"/>
</dbReference>
<comment type="caution">
    <text evidence="2">The sequence shown here is derived from an EMBL/GenBank/DDBJ whole genome shotgun (WGS) entry which is preliminary data.</text>
</comment>
<name>A0ABV3QIW7_9GAMM</name>
<dbReference type="Proteomes" id="UP001556220">
    <property type="component" value="Unassembled WGS sequence"/>
</dbReference>
<dbReference type="Gene3D" id="2.60.120.1140">
    <property type="entry name" value="Protein of unknown function DUF192"/>
    <property type="match status" value="1"/>
</dbReference>
<feature type="signal peptide" evidence="1">
    <location>
        <begin position="1"/>
        <end position="19"/>
    </location>
</feature>
<accession>A0ABV3QIW7</accession>
<dbReference type="Pfam" id="PF02643">
    <property type="entry name" value="DUF192"/>
    <property type="match status" value="1"/>
</dbReference>
<reference evidence="2 3" key="1">
    <citation type="submission" date="2024-06" db="EMBL/GenBank/DDBJ databases">
        <authorList>
            <person name="Woo H."/>
        </authorList>
    </citation>
    <scope>NUCLEOTIDE SEQUENCE [LARGE SCALE GENOMIC DNA]</scope>
    <source>
        <strain evidence="2 3">Si-c</strain>
    </source>
</reference>
<protein>
    <submittedName>
        <fullName evidence="2">DUF192 domain-containing protein</fullName>
    </submittedName>
</protein>
<dbReference type="PANTHER" id="PTHR37953">
    <property type="entry name" value="UPF0127 PROTEIN MJ1496"/>
    <property type="match status" value="1"/>
</dbReference>
<keyword evidence="3" id="KW-1185">Reference proteome</keyword>
<organism evidence="2 3">
    <name type="scientific">Rhodanobacter lycopersici</name>
    <dbReference type="NCBI Taxonomy" id="3162487"/>
    <lineage>
        <taxon>Bacteria</taxon>
        <taxon>Pseudomonadati</taxon>
        <taxon>Pseudomonadota</taxon>
        <taxon>Gammaproteobacteria</taxon>
        <taxon>Lysobacterales</taxon>
        <taxon>Rhodanobacteraceae</taxon>
        <taxon>Rhodanobacter</taxon>
    </lineage>
</organism>
<evidence type="ECO:0000313" key="3">
    <source>
        <dbReference type="Proteomes" id="UP001556220"/>
    </source>
</evidence>
<dbReference type="InterPro" id="IPR003795">
    <property type="entry name" value="DUF192"/>
</dbReference>
<keyword evidence="1" id="KW-0732">Signal</keyword>
<feature type="chain" id="PRO_5047026412" evidence="1">
    <location>
        <begin position="20"/>
        <end position="151"/>
    </location>
</feature>
<evidence type="ECO:0000313" key="2">
    <source>
        <dbReference type="EMBL" id="MEW9573622.1"/>
    </source>
</evidence>
<evidence type="ECO:0000256" key="1">
    <source>
        <dbReference type="SAM" id="SignalP"/>
    </source>
</evidence>
<sequence>MLKSLLAAALLMLGGHACAASTDVAPLSVTLHGQHFSVELATNEAAREHGLMMRTSLAADHGMLFVFPDTAPRGFWMKNTLIPLDILYFDAERKLVSTQLDVPPCKADPCPVYPSAGPARYVLELSAGTATRIGVRDGDTLAIDGRLGTVD</sequence>
<proteinExistence type="predicted"/>
<dbReference type="PANTHER" id="PTHR37953:SF1">
    <property type="entry name" value="UPF0127 PROTEIN MJ1496"/>
    <property type="match status" value="1"/>
</dbReference>
<gene>
    <name evidence="2" type="ORF">ABQJ54_17855</name>
</gene>